<dbReference type="GO" id="GO:0034976">
    <property type="term" value="P:response to endoplasmic reticulum stress"/>
    <property type="evidence" value="ECO:0007669"/>
    <property type="project" value="TreeGrafter"/>
</dbReference>
<dbReference type="FunFam" id="3.40.30.10:FF:000107">
    <property type="entry name" value="Protein disulfide-isomerase 5-2"/>
    <property type="match status" value="1"/>
</dbReference>
<keyword evidence="4" id="KW-0676">Redox-active center</keyword>
<dbReference type="Gene3D" id="3.40.30.10">
    <property type="entry name" value="Glutaredoxin"/>
    <property type="match status" value="3"/>
</dbReference>
<dbReference type="OrthoDB" id="427280at2759"/>
<evidence type="ECO:0000256" key="2">
    <source>
        <dbReference type="ARBA" id="ARBA00022729"/>
    </source>
</evidence>
<dbReference type="AlphaFoldDB" id="A0A835F049"/>
<dbReference type="GO" id="GO:0006457">
    <property type="term" value="P:protein folding"/>
    <property type="evidence" value="ECO:0007669"/>
    <property type="project" value="TreeGrafter"/>
</dbReference>
<dbReference type="Proteomes" id="UP000636709">
    <property type="component" value="Unassembled WGS sequence"/>
</dbReference>
<comment type="function">
    <text evidence="5">Acts as a protein-folding catalyst that interacts with nascent polypeptides to catalyze the formation, isomerization, and reduction or oxidation of disulfide bonds. May play a role in storage protein biogenesis.</text>
</comment>
<proteinExistence type="inferred from homology"/>
<feature type="chain" id="PRO_5033008041" description="Thioredoxin domain-containing protein" evidence="6">
    <location>
        <begin position="25"/>
        <end position="361"/>
    </location>
</feature>
<dbReference type="EMBL" id="JACEFO010001663">
    <property type="protein sequence ID" value="KAF8724262.1"/>
    <property type="molecule type" value="Genomic_DNA"/>
</dbReference>
<gene>
    <name evidence="8" type="ORF">HU200_021289</name>
</gene>
<keyword evidence="2 6" id="KW-0732">Signal</keyword>
<comment type="similarity">
    <text evidence="1">Belongs to the protein disulfide isomerase family.</text>
</comment>
<evidence type="ECO:0000259" key="7">
    <source>
        <dbReference type="PROSITE" id="PS51352"/>
    </source>
</evidence>
<feature type="signal peptide" evidence="6">
    <location>
        <begin position="1"/>
        <end position="24"/>
    </location>
</feature>
<evidence type="ECO:0000256" key="1">
    <source>
        <dbReference type="ARBA" id="ARBA00006347"/>
    </source>
</evidence>
<evidence type="ECO:0000256" key="4">
    <source>
        <dbReference type="ARBA" id="ARBA00023284"/>
    </source>
</evidence>
<evidence type="ECO:0000313" key="9">
    <source>
        <dbReference type="Proteomes" id="UP000636709"/>
    </source>
</evidence>
<organism evidence="8 9">
    <name type="scientific">Digitaria exilis</name>
    <dbReference type="NCBI Taxonomy" id="1010633"/>
    <lineage>
        <taxon>Eukaryota</taxon>
        <taxon>Viridiplantae</taxon>
        <taxon>Streptophyta</taxon>
        <taxon>Embryophyta</taxon>
        <taxon>Tracheophyta</taxon>
        <taxon>Spermatophyta</taxon>
        <taxon>Magnoliopsida</taxon>
        <taxon>Liliopsida</taxon>
        <taxon>Poales</taxon>
        <taxon>Poaceae</taxon>
        <taxon>PACMAD clade</taxon>
        <taxon>Panicoideae</taxon>
        <taxon>Panicodae</taxon>
        <taxon>Paniceae</taxon>
        <taxon>Anthephorinae</taxon>
        <taxon>Digitaria</taxon>
    </lineage>
</organism>
<evidence type="ECO:0000313" key="8">
    <source>
        <dbReference type="EMBL" id="KAF8724262.1"/>
    </source>
</evidence>
<keyword evidence="9" id="KW-1185">Reference proteome</keyword>
<dbReference type="Pfam" id="PF00085">
    <property type="entry name" value="Thioredoxin"/>
    <property type="match status" value="1"/>
</dbReference>
<dbReference type="CDD" id="cd02981">
    <property type="entry name" value="PDI_b_family"/>
    <property type="match status" value="1"/>
</dbReference>
<sequence>MASSSLLPFVFLPLLLLLSSSTLGARTDEEAVPSLDAGNFSEVVAAHQFVVVNFYAPKCYFCKKLAPEYEKAATILRDHDPPFVFAKIDPSSEKNMGLRKKYSVSRYPTIKVLRNRGNTMQEYLWERDAESIAKNLKKQAGPSSTEIKSAEDAASSIANRCLVTVGIFPAFVGSEYENFTAMAKKLRAYSDFIHTKDASILPRGDRATYSKFVEVSEQGIIIFLYLQDFDKHALEKFVRGCGYPTKMDTNPIVADRYLIYLRYFRSAPTNAILFLRFSDNRTEDSKGRIYKAARHYGTKNISFLVDDVSNPQGAFQYFKLNISEVPLIFVRESNATYMKPNVEPDQILPWFKEYSDGTLAP</sequence>
<accession>A0A835F049</accession>
<dbReference type="InterPro" id="IPR013766">
    <property type="entry name" value="Thioredoxin_domain"/>
</dbReference>
<comment type="caution">
    <text evidence="8">The sequence shown here is derived from an EMBL/GenBank/DDBJ whole genome shotgun (WGS) entry which is preliminary data.</text>
</comment>
<evidence type="ECO:0000256" key="3">
    <source>
        <dbReference type="ARBA" id="ARBA00023157"/>
    </source>
</evidence>
<dbReference type="PANTHER" id="PTHR18929:SF206">
    <property type="entry name" value="PROTEIN DISULFIDE ISOMERASE-LIKE 1-3"/>
    <property type="match status" value="1"/>
</dbReference>
<dbReference type="InterPro" id="IPR036249">
    <property type="entry name" value="Thioredoxin-like_sf"/>
</dbReference>
<keyword evidence="3" id="KW-1015">Disulfide bond</keyword>
<dbReference type="GO" id="GO:0005783">
    <property type="term" value="C:endoplasmic reticulum"/>
    <property type="evidence" value="ECO:0007669"/>
    <property type="project" value="TreeGrafter"/>
</dbReference>
<dbReference type="SUPFAM" id="SSF52833">
    <property type="entry name" value="Thioredoxin-like"/>
    <property type="match status" value="2"/>
</dbReference>
<name>A0A835F049_9POAL</name>
<protein>
    <recommendedName>
        <fullName evidence="7">Thioredoxin domain-containing protein</fullName>
    </recommendedName>
</protein>
<dbReference type="CDD" id="cd02961">
    <property type="entry name" value="PDI_a_family"/>
    <property type="match status" value="1"/>
</dbReference>
<feature type="domain" description="Thioredoxin" evidence="7">
    <location>
        <begin position="21"/>
        <end position="141"/>
    </location>
</feature>
<reference evidence="8" key="1">
    <citation type="submission" date="2020-07" db="EMBL/GenBank/DDBJ databases">
        <title>Genome sequence and genetic diversity analysis of an under-domesticated orphan crop, white fonio (Digitaria exilis).</title>
        <authorList>
            <person name="Bennetzen J.L."/>
            <person name="Chen S."/>
            <person name="Ma X."/>
            <person name="Wang X."/>
            <person name="Yssel A.E.J."/>
            <person name="Chaluvadi S.R."/>
            <person name="Johnson M."/>
            <person name="Gangashetty P."/>
            <person name="Hamidou F."/>
            <person name="Sanogo M.D."/>
            <person name="Zwaenepoel A."/>
            <person name="Wallace J."/>
            <person name="Van De Peer Y."/>
            <person name="Van Deynze A."/>
        </authorList>
    </citation>
    <scope>NUCLEOTIDE SEQUENCE</scope>
    <source>
        <tissue evidence="8">Leaves</tissue>
    </source>
</reference>
<dbReference type="GO" id="GO:0003756">
    <property type="term" value="F:protein disulfide isomerase activity"/>
    <property type="evidence" value="ECO:0007669"/>
    <property type="project" value="TreeGrafter"/>
</dbReference>
<dbReference type="PANTHER" id="PTHR18929">
    <property type="entry name" value="PROTEIN DISULFIDE ISOMERASE"/>
    <property type="match status" value="1"/>
</dbReference>
<evidence type="ECO:0000256" key="5">
    <source>
        <dbReference type="ARBA" id="ARBA00060135"/>
    </source>
</evidence>
<dbReference type="PROSITE" id="PS51352">
    <property type="entry name" value="THIOREDOXIN_2"/>
    <property type="match status" value="1"/>
</dbReference>
<evidence type="ECO:0000256" key="6">
    <source>
        <dbReference type="SAM" id="SignalP"/>
    </source>
</evidence>